<feature type="region of interest" description="Disordered" evidence="1">
    <location>
        <begin position="1"/>
        <end position="29"/>
    </location>
</feature>
<dbReference type="EMBL" id="JACGWO010000004">
    <property type="protein sequence ID" value="KAK4428487.1"/>
    <property type="molecule type" value="Genomic_DNA"/>
</dbReference>
<evidence type="ECO:0000313" key="3">
    <source>
        <dbReference type="Proteomes" id="UP001293254"/>
    </source>
</evidence>
<evidence type="ECO:0000313" key="2">
    <source>
        <dbReference type="EMBL" id="KAK4428487.1"/>
    </source>
</evidence>
<feature type="region of interest" description="Disordered" evidence="1">
    <location>
        <begin position="144"/>
        <end position="169"/>
    </location>
</feature>
<reference evidence="2" key="2">
    <citation type="journal article" date="2024" name="Plant">
        <title>Genomic evolution and insights into agronomic trait innovations of Sesamum species.</title>
        <authorList>
            <person name="Miao H."/>
            <person name="Wang L."/>
            <person name="Qu L."/>
            <person name="Liu H."/>
            <person name="Sun Y."/>
            <person name="Le M."/>
            <person name="Wang Q."/>
            <person name="Wei S."/>
            <person name="Zheng Y."/>
            <person name="Lin W."/>
            <person name="Duan Y."/>
            <person name="Cao H."/>
            <person name="Xiong S."/>
            <person name="Wang X."/>
            <person name="Wei L."/>
            <person name="Li C."/>
            <person name="Ma Q."/>
            <person name="Ju M."/>
            <person name="Zhao R."/>
            <person name="Li G."/>
            <person name="Mu C."/>
            <person name="Tian Q."/>
            <person name="Mei H."/>
            <person name="Zhang T."/>
            <person name="Gao T."/>
            <person name="Zhang H."/>
        </authorList>
    </citation>
    <scope>NUCLEOTIDE SEQUENCE</scope>
    <source>
        <strain evidence="2">3651</strain>
    </source>
</reference>
<name>A0AAE1YED8_9LAMI</name>
<reference evidence="2" key="1">
    <citation type="submission" date="2020-06" db="EMBL/GenBank/DDBJ databases">
        <authorList>
            <person name="Li T."/>
            <person name="Hu X."/>
            <person name="Zhang T."/>
            <person name="Song X."/>
            <person name="Zhang H."/>
            <person name="Dai N."/>
            <person name="Sheng W."/>
            <person name="Hou X."/>
            <person name="Wei L."/>
        </authorList>
    </citation>
    <scope>NUCLEOTIDE SEQUENCE</scope>
    <source>
        <strain evidence="2">3651</strain>
        <tissue evidence="2">Leaf</tissue>
    </source>
</reference>
<gene>
    <name evidence="2" type="ORF">Salat_1148300</name>
</gene>
<accession>A0AAE1YED8</accession>
<proteinExistence type="predicted"/>
<evidence type="ECO:0000256" key="1">
    <source>
        <dbReference type="SAM" id="MobiDB-lite"/>
    </source>
</evidence>
<organism evidence="2 3">
    <name type="scientific">Sesamum alatum</name>
    <dbReference type="NCBI Taxonomy" id="300844"/>
    <lineage>
        <taxon>Eukaryota</taxon>
        <taxon>Viridiplantae</taxon>
        <taxon>Streptophyta</taxon>
        <taxon>Embryophyta</taxon>
        <taxon>Tracheophyta</taxon>
        <taxon>Spermatophyta</taxon>
        <taxon>Magnoliopsida</taxon>
        <taxon>eudicotyledons</taxon>
        <taxon>Gunneridae</taxon>
        <taxon>Pentapetalae</taxon>
        <taxon>asterids</taxon>
        <taxon>lamiids</taxon>
        <taxon>Lamiales</taxon>
        <taxon>Pedaliaceae</taxon>
        <taxon>Sesamum</taxon>
    </lineage>
</organism>
<comment type="caution">
    <text evidence="2">The sequence shown here is derived from an EMBL/GenBank/DDBJ whole genome shotgun (WGS) entry which is preliminary data.</text>
</comment>
<dbReference type="Proteomes" id="UP001293254">
    <property type="component" value="Unassembled WGS sequence"/>
</dbReference>
<protein>
    <submittedName>
        <fullName evidence="2">Uncharacterized protein</fullName>
    </submittedName>
</protein>
<keyword evidence="3" id="KW-1185">Reference proteome</keyword>
<dbReference type="AlphaFoldDB" id="A0AAE1YED8"/>
<sequence length="169" mass="19503">MNEGEGVENEGEGVENEGENSDNERNLKMRERILKMRLRGLSGESDSEKKSEEKVMKLGMIHFKEKERPREVHPNLFAPTRANKKTKAKFFIPTGTQATNFFISTIAQHRTWPFNACCRIIITTTIKPWRIISTTKLLERARVSPQMEIRSKKKQDAKAVNPDETCKQQ</sequence>
<feature type="compositionally biased region" description="Acidic residues" evidence="1">
    <location>
        <begin position="1"/>
        <end position="21"/>
    </location>
</feature>